<proteinExistence type="predicted"/>
<accession>A0ABP0BJQ7</accession>
<feature type="region of interest" description="Disordered" evidence="2">
    <location>
        <begin position="99"/>
        <end position="154"/>
    </location>
</feature>
<evidence type="ECO:0000313" key="3">
    <source>
        <dbReference type="EMBL" id="CAK7219858.1"/>
    </source>
</evidence>
<name>A0ABP0BJQ7_9PEZI</name>
<comment type="caution">
    <text evidence="3">The sequence shown here is derived from an EMBL/GenBank/DDBJ whole genome shotgun (WGS) entry which is preliminary data.</text>
</comment>
<evidence type="ECO:0000256" key="1">
    <source>
        <dbReference type="SAM" id="Coils"/>
    </source>
</evidence>
<evidence type="ECO:0000256" key="2">
    <source>
        <dbReference type="SAM" id="MobiDB-lite"/>
    </source>
</evidence>
<reference evidence="3 4" key="1">
    <citation type="submission" date="2024-01" db="EMBL/GenBank/DDBJ databases">
        <authorList>
            <person name="Allen C."/>
            <person name="Tagirdzhanova G."/>
        </authorList>
    </citation>
    <scope>NUCLEOTIDE SEQUENCE [LARGE SCALE GENOMIC DNA]</scope>
</reference>
<feature type="compositionally biased region" description="Basic and acidic residues" evidence="2">
    <location>
        <begin position="143"/>
        <end position="153"/>
    </location>
</feature>
<dbReference type="Proteomes" id="UP001642405">
    <property type="component" value="Unassembled WGS sequence"/>
</dbReference>
<keyword evidence="1" id="KW-0175">Coiled coil</keyword>
<evidence type="ECO:0000313" key="4">
    <source>
        <dbReference type="Proteomes" id="UP001642405"/>
    </source>
</evidence>
<feature type="region of interest" description="Disordered" evidence="2">
    <location>
        <begin position="1"/>
        <end position="64"/>
    </location>
</feature>
<dbReference type="EMBL" id="CAWUHB010000018">
    <property type="protein sequence ID" value="CAK7219858.1"/>
    <property type="molecule type" value="Genomic_DNA"/>
</dbReference>
<keyword evidence="4" id="KW-1185">Reference proteome</keyword>
<protein>
    <recommendedName>
        <fullName evidence="5">SWI5-dependent HO expression protein 3</fullName>
    </recommendedName>
</protein>
<sequence length="372" mass="40372">MASYTTDRPASPSFPPFALKPFQSGLVDGDVPKTSYVYNRMTSDASNSGDNVATSPGPVLAPPGALPVTAATDSELLESSDLSPEVVARLEQIVNNFRNSSHHGANGSISGNGTSSAHRPLLRSLGLGGGSGGSSGDDISLSNEKRRHEDTKRLLAGTEARVELLMKELDERNENLEEFRVDVRDLKDQIETAGVENEGLRKQLAEALQIEQEMAIQSEAMRALKARLQMEMEGRRLLDSDLVASRLAHAKDLQSFEIERKTHTATAAVSAQQHDQIRELQQQLDAANKRVAARDRMLADAEAEKRALQATNFDARHTIEETAAVFGDAAMVFQSEVDRAMSALMSMKLGTAPHLMRATQAPQTPLPPTPPR</sequence>
<gene>
    <name evidence="3" type="ORF">SCUCBS95973_003963</name>
</gene>
<feature type="coiled-coil region" evidence="1">
    <location>
        <begin position="270"/>
        <end position="304"/>
    </location>
</feature>
<feature type="compositionally biased region" description="Gly residues" evidence="2">
    <location>
        <begin position="126"/>
        <end position="135"/>
    </location>
</feature>
<organism evidence="3 4">
    <name type="scientific">Sporothrix curviconia</name>
    <dbReference type="NCBI Taxonomy" id="1260050"/>
    <lineage>
        <taxon>Eukaryota</taxon>
        <taxon>Fungi</taxon>
        <taxon>Dikarya</taxon>
        <taxon>Ascomycota</taxon>
        <taxon>Pezizomycotina</taxon>
        <taxon>Sordariomycetes</taxon>
        <taxon>Sordariomycetidae</taxon>
        <taxon>Ophiostomatales</taxon>
        <taxon>Ophiostomataceae</taxon>
        <taxon>Sporothrix</taxon>
    </lineage>
</organism>
<feature type="compositionally biased region" description="Polar residues" evidence="2">
    <location>
        <begin position="99"/>
        <end position="117"/>
    </location>
</feature>
<feature type="compositionally biased region" description="Polar residues" evidence="2">
    <location>
        <begin position="36"/>
        <end position="54"/>
    </location>
</feature>
<feature type="coiled-coil region" evidence="1">
    <location>
        <begin position="155"/>
        <end position="227"/>
    </location>
</feature>
<evidence type="ECO:0008006" key="5">
    <source>
        <dbReference type="Google" id="ProtNLM"/>
    </source>
</evidence>